<name>A0A376GWZ3_ENTGA</name>
<proteinExistence type="predicted"/>
<feature type="compositionally biased region" description="Polar residues" evidence="1">
    <location>
        <begin position="88"/>
        <end position="99"/>
    </location>
</feature>
<protein>
    <recommendedName>
        <fullName evidence="3">Bacterial Ig domain-containing protein</fullName>
    </recommendedName>
</protein>
<dbReference type="Gene3D" id="2.60.40.10">
    <property type="entry name" value="Immunoglobulins"/>
    <property type="match status" value="1"/>
</dbReference>
<keyword evidence="2" id="KW-0732">Signal</keyword>
<dbReference type="Pfam" id="PF17936">
    <property type="entry name" value="Big_6"/>
    <property type="match status" value="1"/>
</dbReference>
<dbReference type="RefSeq" id="WP_060814947.1">
    <property type="nucleotide sequence ID" value="NZ_JBHULA010000026.1"/>
</dbReference>
<organism evidence="4 5">
    <name type="scientific">Enterococcus gallinarum</name>
    <dbReference type="NCBI Taxonomy" id="1353"/>
    <lineage>
        <taxon>Bacteria</taxon>
        <taxon>Bacillati</taxon>
        <taxon>Bacillota</taxon>
        <taxon>Bacilli</taxon>
        <taxon>Lactobacillales</taxon>
        <taxon>Enterococcaceae</taxon>
        <taxon>Enterococcus</taxon>
    </lineage>
</organism>
<dbReference type="PROSITE" id="PS51257">
    <property type="entry name" value="PROKAR_LIPOPROTEIN"/>
    <property type="match status" value="1"/>
</dbReference>
<evidence type="ECO:0000259" key="3">
    <source>
        <dbReference type="Pfam" id="PF17936"/>
    </source>
</evidence>
<dbReference type="EMBL" id="UFYW01000001">
    <property type="protein sequence ID" value="STD82202.1"/>
    <property type="molecule type" value="Genomic_DNA"/>
</dbReference>
<keyword evidence="5" id="KW-1185">Reference proteome</keyword>
<feature type="compositionally biased region" description="Basic and acidic residues" evidence="1">
    <location>
        <begin position="100"/>
        <end position="109"/>
    </location>
</feature>
<sequence>MKKKAKIYYLLVLVAFTAGCISKTKVGFAEEKGSISASSDSSAFIDSFKNDSSKCSIAASQCPNSESPSSSAAVNTSDEQPVNDKKSLNTTEDSISNKQTESEGKEEYRAKKDLKKTSIENSVTVSTYPEFKSALLDSNVQSISLANDLKLLGTFNIFSNKKILGNGHTIDMNYQKIGVALNNAVCGIEDIHLTNQPIYPLFWSEYPGVTVNYKNVTSTGNQFIYLANGTANLEGTIEASANLEEIFQGKQLNITNDAKVKFTDTANYIALNTGDGLNVGAKANVKVAAKGLGLSMYNPNGNITVHGNVTIDSDVDSAIRGAAGGSLIIDHAGTLDTSSKVTDEEAILLYNGSVTVKSNGTLVASSEGLQATIQTGNKLNLLEGSNFKISNSKGPALGAWALPTTVHVASSKGLSTWKVKNTASEEPDDVYEGPLTASFVLDTYTTGQRTLDLESTNAAFLKNFDSGKVGKIVGGSFSKKTEIAPTTIDALTTESTQASGTAEPEAEIVIKVNDNEIAKGTVNKNGKYLLPIPQQKEGTKVVAVATLNDLSSDASTIVKYVGPRFEIPDTLDFKEQEIPASDEFVNLPSDQEIRVNDTSSKKKEWFLSVREEQPLKNKHGDQLKNRLSIAEQDQITQINSKYQPVFEGKGAAKIKLAECLRMTVHPTDQKGIYEGQLTWTLTNGPQ</sequence>
<accession>A0A376GWZ3</accession>
<feature type="chain" id="PRO_5039201825" description="Bacterial Ig domain-containing protein" evidence="2">
    <location>
        <begin position="21"/>
        <end position="686"/>
    </location>
</feature>
<evidence type="ECO:0000256" key="2">
    <source>
        <dbReference type="SAM" id="SignalP"/>
    </source>
</evidence>
<feature type="signal peptide" evidence="2">
    <location>
        <begin position="1"/>
        <end position="20"/>
    </location>
</feature>
<evidence type="ECO:0000313" key="4">
    <source>
        <dbReference type="EMBL" id="STD82202.1"/>
    </source>
</evidence>
<reference evidence="4 5" key="1">
    <citation type="submission" date="2018-06" db="EMBL/GenBank/DDBJ databases">
        <authorList>
            <consortium name="Pathogen Informatics"/>
            <person name="Doyle S."/>
        </authorList>
    </citation>
    <scope>NUCLEOTIDE SEQUENCE [LARGE SCALE GENOMIC DNA]</scope>
    <source>
        <strain evidence="4 5">NCTC12360</strain>
    </source>
</reference>
<gene>
    <name evidence="4" type="ORF">NCTC12360_00622</name>
</gene>
<feature type="domain" description="Bacterial Ig" evidence="3">
    <location>
        <begin position="485"/>
        <end position="555"/>
    </location>
</feature>
<dbReference type="Pfam" id="PF20585">
    <property type="entry name" value="Pectate_lyase_5"/>
    <property type="match status" value="1"/>
</dbReference>
<feature type="compositionally biased region" description="Low complexity" evidence="1">
    <location>
        <begin position="59"/>
        <end position="77"/>
    </location>
</feature>
<dbReference type="InterPro" id="IPR046776">
    <property type="entry name" value="Pectate_lyase_5"/>
</dbReference>
<evidence type="ECO:0000256" key="1">
    <source>
        <dbReference type="SAM" id="MobiDB-lite"/>
    </source>
</evidence>
<dbReference type="OrthoDB" id="2249813at2"/>
<feature type="region of interest" description="Disordered" evidence="1">
    <location>
        <begin position="59"/>
        <end position="109"/>
    </location>
</feature>
<dbReference type="InterPro" id="IPR013783">
    <property type="entry name" value="Ig-like_fold"/>
</dbReference>
<evidence type="ECO:0000313" key="5">
    <source>
        <dbReference type="Proteomes" id="UP000254807"/>
    </source>
</evidence>
<dbReference type="InterPro" id="IPR041498">
    <property type="entry name" value="Big_6"/>
</dbReference>
<dbReference type="Proteomes" id="UP000254807">
    <property type="component" value="Unassembled WGS sequence"/>
</dbReference>
<dbReference type="AlphaFoldDB" id="A0A376GWZ3"/>